<dbReference type="Proteomes" id="UP000637632">
    <property type="component" value="Unassembled WGS sequence"/>
</dbReference>
<organism evidence="12 13">
    <name type="scientific">Undibacterium aquatile</name>
    <dbReference type="NCBI Taxonomy" id="1537398"/>
    <lineage>
        <taxon>Bacteria</taxon>
        <taxon>Pseudomonadati</taxon>
        <taxon>Pseudomonadota</taxon>
        <taxon>Betaproteobacteria</taxon>
        <taxon>Burkholderiales</taxon>
        <taxon>Oxalobacteraceae</taxon>
        <taxon>Undibacterium</taxon>
    </lineage>
</organism>
<keyword evidence="13" id="KW-1185">Reference proteome</keyword>
<evidence type="ECO:0000256" key="9">
    <source>
        <dbReference type="PROSITE-ProRule" id="PRU00277"/>
    </source>
</evidence>
<evidence type="ECO:0000256" key="7">
    <source>
        <dbReference type="ARBA" id="ARBA00023235"/>
    </source>
</evidence>
<dbReference type="InterPro" id="IPR046357">
    <property type="entry name" value="PPIase_dom_sf"/>
</dbReference>
<comment type="caution">
    <text evidence="12">The sequence shown here is derived from an EMBL/GenBank/DDBJ whole genome shotgun (WGS) entry which is preliminary data.</text>
</comment>
<protein>
    <recommendedName>
        <fullName evidence="10">Peptidyl-prolyl cis-trans isomerase</fullName>
        <ecNumber evidence="10">5.2.1.8</ecNumber>
    </recommendedName>
</protein>
<dbReference type="PANTHER" id="PTHR47861:SF3">
    <property type="entry name" value="FKBP-TYPE PEPTIDYL-PROLYL CIS-TRANS ISOMERASE SLYD"/>
    <property type="match status" value="1"/>
</dbReference>
<dbReference type="PROSITE" id="PS50059">
    <property type="entry name" value="FKBP_PPIASE"/>
    <property type="match status" value="1"/>
</dbReference>
<dbReference type="Gene3D" id="3.10.50.40">
    <property type="match status" value="1"/>
</dbReference>
<comment type="similarity">
    <text evidence="3 10">Belongs to the FKBP-type PPIase family.</text>
</comment>
<evidence type="ECO:0000313" key="12">
    <source>
        <dbReference type="EMBL" id="MBC3811951.1"/>
    </source>
</evidence>
<dbReference type="Gene3D" id="2.40.10.330">
    <property type="match status" value="1"/>
</dbReference>
<sequence>MTTSNTPIVTKDAYLTLHYRLATLDGEDIISTFKESPATLQMGTGQLAPELELSLIGLTEGAHVTQELSPEKAFGPRNPDLVQRVSVTTLKENSASGEQYVVGDLVDFAAPSGGRFAGVLRSVDEQGYIFDFNHPLAGQTLLFETKIIGIL</sequence>
<dbReference type="GO" id="GO:0016853">
    <property type="term" value="F:isomerase activity"/>
    <property type="evidence" value="ECO:0007669"/>
    <property type="project" value="UniProtKB-KW"/>
</dbReference>
<keyword evidence="5 9" id="KW-0697">Rotamase</keyword>
<dbReference type="InterPro" id="IPR001179">
    <property type="entry name" value="PPIase_FKBP_dom"/>
</dbReference>
<feature type="domain" description="PPIase FKBP-type" evidence="11">
    <location>
        <begin position="12"/>
        <end position="78"/>
    </location>
</feature>
<reference evidence="12 13" key="1">
    <citation type="submission" date="2020-08" db="EMBL/GenBank/DDBJ databases">
        <title>Novel species isolated from subtropical streams in China.</title>
        <authorList>
            <person name="Lu H."/>
        </authorList>
    </citation>
    <scope>NUCLEOTIDE SEQUENCE [LARGE SCALE GENOMIC DNA]</scope>
    <source>
        <strain evidence="12 13">CCTCC AB 2015119</strain>
    </source>
</reference>
<evidence type="ECO:0000256" key="8">
    <source>
        <dbReference type="ARBA" id="ARBA00037071"/>
    </source>
</evidence>
<comment type="subcellular location">
    <subcellularLocation>
        <location evidence="2">Cytoplasm</location>
    </subcellularLocation>
</comment>
<name>A0ABR6XHY0_9BURK</name>
<evidence type="ECO:0000313" key="13">
    <source>
        <dbReference type="Proteomes" id="UP000637632"/>
    </source>
</evidence>
<dbReference type="InterPro" id="IPR048261">
    <property type="entry name" value="SlpA/SlyD-like_ins_sf"/>
</dbReference>
<keyword evidence="4" id="KW-0963">Cytoplasm</keyword>
<dbReference type="SUPFAM" id="SSF54534">
    <property type="entry name" value="FKBP-like"/>
    <property type="match status" value="1"/>
</dbReference>
<accession>A0ABR6XHY0</accession>
<dbReference type="RefSeq" id="WP_190479454.1">
    <property type="nucleotide sequence ID" value="NZ_JACOFT010000003.1"/>
</dbReference>
<proteinExistence type="inferred from homology"/>
<evidence type="ECO:0000256" key="5">
    <source>
        <dbReference type="ARBA" id="ARBA00023110"/>
    </source>
</evidence>
<evidence type="ECO:0000256" key="10">
    <source>
        <dbReference type="RuleBase" id="RU003915"/>
    </source>
</evidence>
<dbReference type="EC" id="5.2.1.8" evidence="10"/>
<keyword evidence="7 9" id="KW-0413">Isomerase</keyword>
<evidence type="ECO:0000256" key="6">
    <source>
        <dbReference type="ARBA" id="ARBA00023186"/>
    </source>
</evidence>
<evidence type="ECO:0000256" key="1">
    <source>
        <dbReference type="ARBA" id="ARBA00000971"/>
    </source>
</evidence>
<evidence type="ECO:0000256" key="4">
    <source>
        <dbReference type="ARBA" id="ARBA00022490"/>
    </source>
</evidence>
<dbReference type="EMBL" id="JACOFT010000003">
    <property type="protein sequence ID" value="MBC3811951.1"/>
    <property type="molecule type" value="Genomic_DNA"/>
</dbReference>
<evidence type="ECO:0000256" key="2">
    <source>
        <dbReference type="ARBA" id="ARBA00004496"/>
    </source>
</evidence>
<keyword evidence="6" id="KW-0143">Chaperone</keyword>
<evidence type="ECO:0000256" key="3">
    <source>
        <dbReference type="ARBA" id="ARBA00006577"/>
    </source>
</evidence>
<comment type="function">
    <text evidence="8">Also involved in hydrogenase metallocenter assembly, probably by participating in the nickel insertion step. This function in hydrogenase biosynthesis requires chaperone activity and the presence of the metal-binding domain, but not PPIase activity.</text>
</comment>
<comment type="catalytic activity">
    <reaction evidence="1 9 10">
        <text>[protein]-peptidylproline (omega=180) = [protein]-peptidylproline (omega=0)</text>
        <dbReference type="Rhea" id="RHEA:16237"/>
        <dbReference type="Rhea" id="RHEA-COMP:10747"/>
        <dbReference type="Rhea" id="RHEA-COMP:10748"/>
        <dbReference type="ChEBI" id="CHEBI:83833"/>
        <dbReference type="ChEBI" id="CHEBI:83834"/>
        <dbReference type="EC" id="5.2.1.8"/>
    </reaction>
</comment>
<evidence type="ECO:0000259" key="11">
    <source>
        <dbReference type="PROSITE" id="PS50059"/>
    </source>
</evidence>
<dbReference type="Pfam" id="PF00254">
    <property type="entry name" value="FKBP_C"/>
    <property type="match status" value="1"/>
</dbReference>
<dbReference type="PANTHER" id="PTHR47861">
    <property type="entry name" value="FKBP-TYPE PEPTIDYL-PROLYL CIS-TRANS ISOMERASE SLYD"/>
    <property type="match status" value="1"/>
</dbReference>
<gene>
    <name evidence="12" type="ORF">H8K26_10895</name>
</gene>